<dbReference type="Pfam" id="PF02518">
    <property type="entry name" value="HATPase_c"/>
    <property type="match status" value="1"/>
</dbReference>
<dbReference type="CDD" id="cd00082">
    <property type="entry name" value="HisKA"/>
    <property type="match status" value="1"/>
</dbReference>
<dbReference type="PANTHER" id="PTHR43065">
    <property type="entry name" value="SENSOR HISTIDINE KINASE"/>
    <property type="match status" value="1"/>
</dbReference>
<reference evidence="11 12" key="1">
    <citation type="submission" date="2021-08" db="EMBL/GenBank/DDBJ databases">
        <authorList>
            <person name="Peeters C."/>
        </authorList>
    </citation>
    <scope>NUCLEOTIDE SEQUENCE [LARGE SCALE GENOMIC DNA]</scope>
    <source>
        <strain evidence="11 12">LMG 21510</strain>
    </source>
</reference>
<dbReference type="InterPro" id="IPR036097">
    <property type="entry name" value="HisK_dim/P_sf"/>
</dbReference>
<dbReference type="SMART" id="SM00387">
    <property type="entry name" value="HATPase_c"/>
    <property type="match status" value="1"/>
</dbReference>
<dbReference type="RefSeq" id="WP_224043064.1">
    <property type="nucleotide sequence ID" value="NZ_CAJZAH010000003.1"/>
</dbReference>
<feature type="region of interest" description="Disordered" evidence="9">
    <location>
        <begin position="290"/>
        <end position="313"/>
    </location>
</feature>
<evidence type="ECO:0000256" key="8">
    <source>
        <dbReference type="ARBA" id="ARBA00023012"/>
    </source>
</evidence>
<dbReference type="SUPFAM" id="SSF47384">
    <property type="entry name" value="Homodimeric domain of signal transducing histidine kinase"/>
    <property type="match status" value="1"/>
</dbReference>
<evidence type="ECO:0000256" key="5">
    <source>
        <dbReference type="ARBA" id="ARBA00022741"/>
    </source>
</evidence>
<dbReference type="InterPro" id="IPR003661">
    <property type="entry name" value="HisK_dim/P_dom"/>
</dbReference>
<dbReference type="InterPro" id="IPR003594">
    <property type="entry name" value="HATPase_dom"/>
</dbReference>
<evidence type="ECO:0000313" key="11">
    <source>
        <dbReference type="EMBL" id="CAG9178336.1"/>
    </source>
</evidence>
<keyword evidence="6 11" id="KW-0418">Kinase</keyword>
<dbReference type="Proteomes" id="UP000721236">
    <property type="component" value="Unassembled WGS sequence"/>
</dbReference>
<dbReference type="Gene3D" id="3.30.565.10">
    <property type="entry name" value="Histidine kinase-like ATPase, C-terminal domain"/>
    <property type="match status" value="1"/>
</dbReference>
<evidence type="ECO:0000256" key="2">
    <source>
        <dbReference type="ARBA" id="ARBA00012438"/>
    </source>
</evidence>
<evidence type="ECO:0000256" key="3">
    <source>
        <dbReference type="ARBA" id="ARBA00022553"/>
    </source>
</evidence>
<keyword evidence="8" id="KW-0902">Two-component regulatory system</keyword>
<keyword evidence="4 11" id="KW-0808">Transferase</keyword>
<keyword evidence="12" id="KW-1185">Reference proteome</keyword>
<dbReference type="EC" id="2.7.13.3" evidence="2"/>
<evidence type="ECO:0000259" key="10">
    <source>
        <dbReference type="PROSITE" id="PS50109"/>
    </source>
</evidence>
<dbReference type="SMART" id="SM00388">
    <property type="entry name" value="HisKA"/>
    <property type="match status" value="1"/>
</dbReference>
<accession>A0ABN7Z1A3</accession>
<dbReference type="PANTHER" id="PTHR43065:SF10">
    <property type="entry name" value="PEROXIDE STRESS-ACTIVATED HISTIDINE KINASE MAK3"/>
    <property type="match status" value="1"/>
</dbReference>
<comment type="caution">
    <text evidence="11">The sequence shown here is derived from an EMBL/GenBank/DDBJ whole genome shotgun (WGS) entry which is preliminary data.</text>
</comment>
<dbReference type="PRINTS" id="PR00344">
    <property type="entry name" value="BCTRLSENSOR"/>
</dbReference>
<comment type="catalytic activity">
    <reaction evidence="1">
        <text>ATP + protein L-histidine = ADP + protein N-phospho-L-histidine.</text>
        <dbReference type="EC" id="2.7.13.3"/>
    </reaction>
</comment>
<sequence>MGRSLSSRIVLGACCLLGAISVLTAGRALLRAGDDAPRSGLRRRPPAHPQGNDDYASLSRVSRLSSMAELAGSLAHELNQPLTAIVSNAQAARRYLEADVLDMDELREIVKDVSDEACRASATVRQIRALINGESPALAPLDVVAVIDDVLSLVRGNALGRGIALAREVTAPLPRVNGDAVQLQQLLLNVLLNAFDAVDSSGLAAGTPREVKVRADAHGGMVRISVRDTGKGVAPGDLETIFEPFVTSRPQGMGLGLSISRSIAARHGGTLQARKNADRGMTFVFSLPEEGMPARRATPGPLDRLLTQRSLHG</sequence>
<evidence type="ECO:0000256" key="7">
    <source>
        <dbReference type="ARBA" id="ARBA00022840"/>
    </source>
</evidence>
<dbReference type="InterPro" id="IPR004358">
    <property type="entry name" value="Sig_transdc_His_kin-like_C"/>
</dbReference>
<dbReference type="InterPro" id="IPR005467">
    <property type="entry name" value="His_kinase_dom"/>
</dbReference>
<keyword evidence="5" id="KW-0547">Nucleotide-binding</keyword>
<keyword evidence="7" id="KW-0067">ATP-binding</keyword>
<feature type="region of interest" description="Disordered" evidence="9">
    <location>
        <begin position="35"/>
        <end position="55"/>
    </location>
</feature>
<dbReference type="PROSITE" id="PS50109">
    <property type="entry name" value="HIS_KIN"/>
    <property type="match status" value="1"/>
</dbReference>
<protein>
    <recommendedName>
        <fullName evidence="2">histidine kinase</fullName>
        <ecNumber evidence="2">2.7.13.3</ecNumber>
    </recommendedName>
</protein>
<evidence type="ECO:0000313" key="12">
    <source>
        <dbReference type="Proteomes" id="UP000721236"/>
    </source>
</evidence>
<name>A0ABN7Z1A3_9BURK</name>
<keyword evidence="3" id="KW-0597">Phosphoprotein</keyword>
<evidence type="ECO:0000256" key="6">
    <source>
        <dbReference type="ARBA" id="ARBA00022777"/>
    </source>
</evidence>
<evidence type="ECO:0000256" key="4">
    <source>
        <dbReference type="ARBA" id="ARBA00022679"/>
    </source>
</evidence>
<dbReference type="Pfam" id="PF00512">
    <property type="entry name" value="HisKA"/>
    <property type="match status" value="1"/>
</dbReference>
<proteinExistence type="predicted"/>
<organism evidence="11 12">
    <name type="scientific">Cupriavidus respiraculi</name>
    <dbReference type="NCBI Taxonomy" id="195930"/>
    <lineage>
        <taxon>Bacteria</taxon>
        <taxon>Pseudomonadati</taxon>
        <taxon>Pseudomonadota</taxon>
        <taxon>Betaproteobacteria</taxon>
        <taxon>Burkholderiales</taxon>
        <taxon>Burkholderiaceae</taxon>
        <taxon>Cupriavidus</taxon>
    </lineage>
</organism>
<evidence type="ECO:0000256" key="9">
    <source>
        <dbReference type="SAM" id="MobiDB-lite"/>
    </source>
</evidence>
<gene>
    <name evidence="11" type="primary">tmoS_2</name>
    <name evidence="11" type="ORF">LMG21510_03559</name>
</gene>
<evidence type="ECO:0000256" key="1">
    <source>
        <dbReference type="ARBA" id="ARBA00000085"/>
    </source>
</evidence>
<dbReference type="InterPro" id="IPR036890">
    <property type="entry name" value="HATPase_C_sf"/>
</dbReference>
<dbReference type="GO" id="GO:0004673">
    <property type="term" value="F:protein histidine kinase activity"/>
    <property type="evidence" value="ECO:0007669"/>
    <property type="project" value="UniProtKB-EC"/>
</dbReference>
<feature type="domain" description="Histidine kinase" evidence="10">
    <location>
        <begin position="73"/>
        <end position="291"/>
    </location>
</feature>
<dbReference type="SUPFAM" id="SSF55874">
    <property type="entry name" value="ATPase domain of HSP90 chaperone/DNA topoisomerase II/histidine kinase"/>
    <property type="match status" value="1"/>
</dbReference>
<dbReference type="Gene3D" id="1.10.287.130">
    <property type="match status" value="1"/>
</dbReference>
<dbReference type="EMBL" id="CAJZAH010000003">
    <property type="protein sequence ID" value="CAG9178336.1"/>
    <property type="molecule type" value="Genomic_DNA"/>
</dbReference>